<feature type="compositionally biased region" description="Polar residues" evidence="1">
    <location>
        <begin position="1"/>
        <end position="13"/>
    </location>
</feature>
<protein>
    <submittedName>
        <fullName evidence="2">Uncharacterized protein</fullName>
    </submittedName>
</protein>
<evidence type="ECO:0000313" key="3">
    <source>
        <dbReference type="Proteomes" id="UP001302367"/>
    </source>
</evidence>
<name>A0ABZ0NLT1_CERBT</name>
<feature type="region of interest" description="Disordered" evidence="1">
    <location>
        <begin position="1"/>
        <end position="20"/>
    </location>
</feature>
<gene>
    <name evidence="2" type="ORF">RHO25_005058</name>
</gene>
<organism evidence="2 3">
    <name type="scientific">Cercospora beticola</name>
    <name type="common">Sugarbeet leaf spot fungus</name>
    <dbReference type="NCBI Taxonomy" id="122368"/>
    <lineage>
        <taxon>Eukaryota</taxon>
        <taxon>Fungi</taxon>
        <taxon>Dikarya</taxon>
        <taxon>Ascomycota</taxon>
        <taxon>Pezizomycotina</taxon>
        <taxon>Dothideomycetes</taxon>
        <taxon>Dothideomycetidae</taxon>
        <taxon>Mycosphaerellales</taxon>
        <taxon>Mycosphaerellaceae</taxon>
        <taxon>Cercospora</taxon>
    </lineage>
</organism>
<proteinExistence type="predicted"/>
<accession>A0ABZ0NLT1</accession>
<dbReference type="Proteomes" id="UP001302367">
    <property type="component" value="Chromosome 3"/>
</dbReference>
<evidence type="ECO:0000313" key="2">
    <source>
        <dbReference type="EMBL" id="WPB00439.1"/>
    </source>
</evidence>
<reference evidence="2 3" key="1">
    <citation type="submission" date="2023-09" db="EMBL/GenBank/DDBJ databases">
        <title>Complete-Gapless Cercospora beticola genome.</title>
        <authorList>
            <person name="Wyatt N.A."/>
            <person name="Spanner R.E."/>
            <person name="Bolton M.D."/>
        </authorList>
    </citation>
    <scope>NUCLEOTIDE SEQUENCE [LARGE SCALE GENOMIC DNA]</scope>
    <source>
        <strain evidence="2">Cb09-40</strain>
    </source>
</reference>
<evidence type="ECO:0000256" key="1">
    <source>
        <dbReference type="SAM" id="MobiDB-lite"/>
    </source>
</evidence>
<dbReference type="RefSeq" id="XP_065458691.1">
    <property type="nucleotide sequence ID" value="XM_065602619.1"/>
</dbReference>
<dbReference type="EMBL" id="CP134186">
    <property type="protein sequence ID" value="WPB00439.1"/>
    <property type="molecule type" value="Genomic_DNA"/>
</dbReference>
<keyword evidence="3" id="KW-1185">Reference proteome</keyword>
<sequence length="199" mass="22141">MELSVPTTESALQEVSRGHERSGSRQYASLEAGEIIATCIQSIEAVSKTTCLIKAIALFQQLATEPSVLFGDVHGQANAASTQPDFQPFSIECISRSLRGMIRCSCAYREELLMLISLIVARLIKQCKRILLEMPDRTNATTVLEDLYALQELVNQLSSRVGQEQQLHEMKATLASMVSDLRRQLRASSKEVVQMLLRL</sequence>
<dbReference type="GeneID" id="90644128"/>